<dbReference type="CDD" id="cd18577">
    <property type="entry name" value="ABC_6TM_Pgp_ABCB1_D1_like"/>
    <property type="match status" value="1"/>
</dbReference>
<evidence type="ECO:0000256" key="8">
    <source>
        <dbReference type="SAM" id="MobiDB-lite"/>
    </source>
</evidence>
<dbReference type="SUPFAM" id="SSF52540">
    <property type="entry name" value="P-loop containing nucleoside triphosphate hydrolases"/>
    <property type="match status" value="1"/>
</dbReference>
<evidence type="ECO:0000313" key="12">
    <source>
        <dbReference type="EMBL" id="KAJ2925259.1"/>
    </source>
</evidence>
<dbReference type="PANTHER" id="PTHR24222:SF76">
    <property type="entry name" value="MYCOBACTIN IMPORT ATP-BINDING_PERMEASE PROTEIN IRTB"/>
    <property type="match status" value="1"/>
</dbReference>
<feature type="transmembrane region" description="Helical" evidence="9">
    <location>
        <begin position="68"/>
        <end position="88"/>
    </location>
</feature>
<proteinExistence type="inferred from homology"/>
<evidence type="ECO:0000256" key="5">
    <source>
        <dbReference type="ARBA" id="ARBA00022840"/>
    </source>
</evidence>
<accession>A0A9W8J2Q9</accession>
<dbReference type="Pfam" id="PF00005">
    <property type="entry name" value="ABC_tran"/>
    <property type="match status" value="1"/>
</dbReference>
<feature type="transmembrane region" description="Helical" evidence="9">
    <location>
        <begin position="135"/>
        <end position="153"/>
    </location>
</feature>
<comment type="subcellular location">
    <subcellularLocation>
        <location evidence="1">Membrane</location>
        <topology evidence="1">Multi-pass membrane protein</topology>
    </subcellularLocation>
</comment>
<dbReference type="PROSITE" id="PS50893">
    <property type="entry name" value="ABC_TRANSPORTER_2"/>
    <property type="match status" value="1"/>
</dbReference>
<sequence>MSKPSSVDEKVTAVGEKSKKASEGDFKEEEKFAPPDDTSIETEKDGEKPKVAPVPFSQMFRFSTKPEMLIRLVGLVAAAGAGAAQPLLSVLFGNLTKDFIEFTTVLMLAKQGDQEAAARIPEVADAFRRVAAKDASIGIFVCTYAYMYIWVVTGELNAKRVREKYLEATLRQDVAYFDNVGAGEVATRIQTDTRKTPSSLLVSDVLIRERLDLVQQGTSEKVALTVSYLSSFATGFILAYAREWRLALAMSSLLPCMAISGSVMNTFISKYKQMSLDYVADGGNLAEEVISSIRTAQAFGTQKTLSGLFNGHIQKSYGVDMKSSSWEGGGVAFIFFSIYASYGLAFHFGTTLIIKGYADAGQIINVFLAILIGSLSLAMLPPELQAVTEGCGAAAKLYETIDRVPSIDSADPGGLKPESVVGEISLSDIKFSYPSRPTVEVVKGLNLTFRAGKTAALVGASGSGKSTIISLVERFYDPTSGSVKLDGVDLKDLNLKWLRSQIGLVSQEPILFATTIKANVAHGLISTKYENASDEEKMTLIKEACIKANADGFISKLPNGYDTMVGERGFLLSGGQKQRIAIARAIVSDPQILLLDEATSALDPQSEGVVQDALDKAAAGR</sequence>
<dbReference type="GO" id="GO:0016887">
    <property type="term" value="F:ATP hydrolysis activity"/>
    <property type="evidence" value="ECO:0007669"/>
    <property type="project" value="InterPro"/>
</dbReference>
<dbReference type="EMBL" id="JANBPK010001191">
    <property type="protein sequence ID" value="KAJ2925259.1"/>
    <property type="molecule type" value="Genomic_DNA"/>
</dbReference>
<dbReference type="Pfam" id="PF00664">
    <property type="entry name" value="ABC_membrane"/>
    <property type="match status" value="2"/>
</dbReference>
<feature type="transmembrane region" description="Helical" evidence="9">
    <location>
        <begin position="360"/>
        <end position="380"/>
    </location>
</feature>
<dbReference type="GO" id="GO:0140359">
    <property type="term" value="F:ABC-type transporter activity"/>
    <property type="evidence" value="ECO:0007669"/>
    <property type="project" value="InterPro"/>
</dbReference>
<feature type="transmembrane region" description="Helical" evidence="9">
    <location>
        <begin position="247"/>
        <end position="268"/>
    </location>
</feature>
<gene>
    <name evidence="12" type="ORF">H1R20_g11825</name>
</gene>
<dbReference type="SMART" id="SM00382">
    <property type="entry name" value="AAA"/>
    <property type="match status" value="1"/>
</dbReference>
<reference evidence="12" key="1">
    <citation type="submission" date="2022-06" db="EMBL/GenBank/DDBJ databases">
        <title>Genome Sequence of Candolleomyces eurysporus.</title>
        <authorList>
            <person name="Buettner E."/>
        </authorList>
    </citation>
    <scope>NUCLEOTIDE SEQUENCE</scope>
    <source>
        <strain evidence="12">VTCC 930004</strain>
    </source>
</reference>
<feature type="transmembrane region" description="Helical" evidence="9">
    <location>
        <begin position="331"/>
        <end position="354"/>
    </location>
</feature>
<evidence type="ECO:0000313" key="13">
    <source>
        <dbReference type="Proteomes" id="UP001140091"/>
    </source>
</evidence>
<comment type="similarity">
    <text evidence="2">Belongs to the ABC transporter superfamily. ABCB family. Multidrug resistance exporter (TC 3.A.1.201) subfamily.</text>
</comment>
<dbReference type="InterPro" id="IPR017871">
    <property type="entry name" value="ABC_transporter-like_CS"/>
</dbReference>
<dbReference type="SUPFAM" id="SSF90123">
    <property type="entry name" value="ABC transporter transmembrane region"/>
    <property type="match status" value="1"/>
</dbReference>
<dbReference type="InterPro" id="IPR027417">
    <property type="entry name" value="P-loop_NTPase"/>
</dbReference>
<feature type="region of interest" description="Disordered" evidence="8">
    <location>
        <begin position="1"/>
        <end position="49"/>
    </location>
</feature>
<feature type="domain" description="ABC transporter" evidence="10">
    <location>
        <begin position="424"/>
        <end position="621"/>
    </location>
</feature>
<dbReference type="GO" id="GO:0005886">
    <property type="term" value="C:plasma membrane"/>
    <property type="evidence" value="ECO:0007669"/>
    <property type="project" value="TreeGrafter"/>
</dbReference>
<evidence type="ECO:0000256" key="9">
    <source>
        <dbReference type="SAM" id="Phobius"/>
    </source>
</evidence>
<keyword evidence="6 9" id="KW-1133">Transmembrane helix</keyword>
<keyword evidence="13" id="KW-1185">Reference proteome</keyword>
<dbReference type="PROSITE" id="PS50929">
    <property type="entry name" value="ABC_TM1F"/>
    <property type="match status" value="1"/>
</dbReference>
<dbReference type="InterPro" id="IPR039421">
    <property type="entry name" value="Type_1_exporter"/>
</dbReference>
<dbReference type="FunFam" id="3.40.50.300:FF:000913">
    <property type="entry name" value="ABC multidrug transporter SitT"/>
    <property type="match status" value="1"/>
</dbReference>
<keyword evidence="4" id="KW-0547">Nucleotide-binding</keyword>
<feature type="domain" description="ABC transmembrane type-1" evidence="11">
    <location>
        <begin position="135"/>
        <end position="389"/>
    </location>
</feature>
<evidence type="ECO:0000256" key="4">
    <source>
        <dbReference type="ARBA" id="ARBA00022741"/>
    </source>
</evidence>
<dbReference type="OrthoDB" id="6500128at2759"/>
<evidence type="ECO:0000256" key="7">
    <source>
        <dbReference type="ARBA" id="ARBA00023136"/>
    </source>
</evidence>
<keyword evidence="5" id="KW-0067">ATP-binding</keyword>
<evidence type="ECO:0000256" key="6">
    <source>
        <dbReference type="ARBA" id="ARBA00022989"/>
    </source>
</evidence>
<evidence type="ECO:0000256" key="3">
    <source>
        <dbReference type="ARBA" id="ARBA00022692"/>
    </source>
</evidence>
<keyword evidence="3 9" id="KW-0812">Transmembrane</keyword>
<dbReference type="InterPro" id="IPR003593">
    <property type="entry name" value="AAA+_ATPase"/>
</dbReference>
<comment type="caution">
    <text evidence="12">The sequence shown here is derived from an EMBL/GenBank/DDBJ whole genome shotgun (WGS) entry which is preliminary data.</text>
</comment>
<dbReference type="InterPro" id="IPR011527">
    <property type="entry name" value="ABC1_TM_dom"/>
</dbReference>
<evidence type="ECO:0000256" key="1">
    <source>
        <dbReference type="ARBA" id="ARBA00004141"/>
    </source>
</evidence>
<feature type="compositionally biased region" description="Basic and acidic residues" evidence="8">
    <location>
        <begin position="1"/>
        <end position="34"/>
    </location>
</feature>
<dbReference type="GO" id="GO:0005524">
    <property type="term" value="F:ATP binding"/>
    <property type="evidence" value="ECO:0007669"/>
    <property type="project" value="UniProtKB-KW"/>
</dbReference>
<protein>
    <submittedName>
        <fullName evidence="12">Uncharacterized protein</fullName>
    </submittedName>
</protein>
<evidence type="ECO:0000256" key="2">
    <source>
        <dbReference type="ARBA" id="ARBA00007577"/>
    </source>
</evidence>
<evidence type="ECO:0000259" key="11">
    <source>
        <dbReference type="PROSITE" id="PS50929"/>
    </source>
</evidence>
<dbReference type="PANTHER" id="PTHR24222">
    <property type="entry name" value="ABC TRANSPORTER B FAMILY"/>
    <property type="match status" value="1"/>
</dbReference>
<dbReference type="Proteomes" id="UP001140091">
    <property type="component" value="Unassembled WGS sequence"/>
</dbReference>
<dbReference type="InterPro" id="IPR003439">
    <property type="entry name" value="ABC_transporter-like_ATP-bd"/>
</dbReference>
<name>A0A9W8J2Q9_9AGAR</name>
<dbReference type="Gene3D" id="3.40.50.300">
    <property type="entry name" value="P-loop containing nucleotide triphosphate hydrolases"/>
    <property type="match status" value="1"/>
</dbReference>
<keyword evidence="7 9" id="KW-0472">Membrane</keyword>
<feature type="non-terminal residue" evidence="12">
    <location>
        <position position="1"/>
    </location>
</feature>
<dbReference type="AlphaFoldDB" id="A0A9W8J2Q9"/>
<organism evidence="12 13">
    <name type="scientific">Candolleomyces eurysporus</name>
    <dbReference type="NCBI Taxonomy" id="2828524"/>
    <lineage>
        <taxon>Eukaryota</taxon>
        <taxon>Fungi</taxon>
        <taxon>Dikarya</taxon>
        <taxon>Basidiomycota</taxon>
        <taxon>Agaricomycotina</taxon>
        <taxon>Agaricomycetes</taxon>
        <taxon>Agaricomycetidae</taxon>
        <taxon>Agaricales</taxon>
        <taxon>Agaricineae</taxon>
        <taxon>Psathyrellaceae</taxon>
        <taxon>Candolleomyces</taxon>
    </lineage>
</organism>
<dbReference type="InterPro" id="IPR036640">
    <property type="entry name" value="ABC1_TM_sf"/>
</dbReference>
<dbReference type="PROSITE" id="PS00211">
    <property type="entry name" value="ABC_TRANSPORTER_1"/>
    <property type="match status" value="1"/>
</dbReference>
<dbReference type="Gene3D" id="1.20.1560.10">
    <property type="entry name" value="ABC transporter type 1, transmembrane domain"/>
    <property type="match status" value="1"/>
</dbReference>
<evidence type="ECO:0000259" key="10">
    <source>
        <dbReference type="PROSITE" id="PS50893"/>
    </source>
</evidence>